<dbReference type="Proteomes" id="UP001446871">
    <property type="component" value="Unassembled WGS sequence"/>
</dbReference>
<sequence length="172" mass="19553">MYIQETFDDIPDELTTNLQRPLLRTVYTPESNALLPSVIVKLERWMSQYHLHINRFPFWGESGEAERKKRSNGSVNNELGRRFQAELHASQQDICALCDVFDARVASVGHDPHAESSPSPRFCDSLVIDEESLRSLVEISEEPPRLHVAADSEEKRNRGCLSLPVDMIGEGY</sequence>
<organism evidence="1 2">
    <name type="scientific">Apiospora saccharicola</name>
    <dbReference type="NCBI Taxonomy" id="335842"/>
    <lineage>
        <taxon>Eukaryota</taxon>
        <taxon>Fungi</taxon>
        <taxon>Dikarya</taxon>
        <taxon>Ascomycota</taxon>
        <taxon>Pezizomycotina</taxon>
        <taxon>Sordariomycetes</taxon>
        <taxon>Xylariomycetidae</taxon>
        <taxon>Amphisphaeriales</taxon>
        <taxon>Apiosporaceae</taxon>
        <taxon>Apiospora</taxon>
    </lineage>
</organism>
<dbReference type="EMBL" id="JAQQWM010000006">
    <property type="protein sequence ID" value="KAK8059507.1"/>
    <property type="molecule type" value="Genomic_DNA"/>
</dbReference>
<reference evidence="1 2" key="1">
    <citation type="submission" date="2023-01" db="EMBL/GenBank/DDBJ databases">
        <title>Analysis of 21 Apiospora genomes using comparative genomics revels a genus with tremendous synthesis potential of carbohydrate active enzymes and secondary metabolites.</title>
        <authorList>
            <person name="Sorensen T."/>
        </authorList>
    </citation>
    <scope>NUCLEOTIDE SEQUENCE [LARGE SCALE GENOMIC DNA]</scope>
    <source>
        <strain evidence="1 2">CBS 83171</strain>
    </source>
</reference>
<name>A0ABR1UKS2_9PEZI</name>
<proteinExistence type="predicted"/>
<comment type="caution">
    <text evidence="1">The sequence shown here is derived from an EMBL/GenBank/DDBJ whole genome shotgun (WGS) entry which is preliminary data.</text>
</comment>
<keyword evidence="2" id="KW-1185">Reference proteome</keyword>
<protein>
    <submittedName>
        <fullName evidence="1">Uncharacterized protein</fullName>
    </submittedName>
</protein>
<evidence type="ECO:0000313" key="2">
    <source>
        <dbReference type="Proteomes" id="UP001446871"/>
    </source>
</evidence>
<gene>
    <name evidence="1" type="ORF">PG996_009437</name>
</gene>
<evidence type="ECO:0000313" key="1">
    <source>
        <dbReference type="EMBL" id="KAK8059507.1"/>
    </source>
</evidence>
<accession>A0ABR1UKS2</accession>